<dbReference type="Proteomes" id="UP000887580">
    <property type="component" value="Unplaced"/>
</dbReference>
<evidence type="ECO:0000313" key="1">
    <source>
        <dbReference type="Proteomes" id="UP000887580"/>
    </source>
</evidence>
<reference evidence="2" key="1">
    <citation type="submission" date="2022-11" db="UniProtKB">
        <authorList>
            <consortium name="WormBaseParasite"/>
        </authorList>
    </citation>
    <scope>IDENTIFICATION</scope>
</reference>
<dbReference type="WBParaSite" id="PS1159_v2.g24391.t2">
    <property type="protein sequence ID" value="PS1159_v2.g24391.t2"/>
    <property type="gene ID" value="PS1159_v2.g24391"/>
</dbReference>
<protein>
    <submittedName>
        <fullName evidence="2">Mitochondrial carrier protein</fullName>
    </submittedName>
</protein>
<evidence type="ECO:0000313" key="2">
    <source>
        <dbReference type="WBParaSite" id="PS1159_v2.g24391.t2"/>
    </source>
</evidence>
<sequence length="313" mass="34733">MYQDFVAGWIAGGSGLLLGHPLDTVKARLQTMQGYNGIYDVCGSGLLLGHPLDTVKARLQTMQGYNGIYDVCIKTFKNESLIGFYKGMFAPFISVGICNSLLFSGYGLTLKWLHPNEPNVEHRKGLPMSEILAASVVGTLFQMGPAIPVELVKTKLQVQATADKDPKTKFHGPLDCVKKLYRSGGIRSLYQGGSIMTFRDMFGNLFYIPVYEMLYRRLHNYEMNETFAQMLAGGTAGSISWLSICPVEVVKNRIQTSSTETGKNVLRLIRTQAKEEGIRSFYRGGIVLVMRGFPVNALIFVVYAKVMKALENL</sequence>
<organism evidence="1 2">
    <name type="scientific">Panagrolaimus sp. PS1159</name>
    <dbReference type="NCBI Taxonomy" id="55785"/>
    <lineage>
        <taxon>Eukaryota</taxon>
        <taxon>Metazoa</taxon>
        <taxon>Ecdysozoa</taxon>
        <taxon>Nematoda</taxon>
        <taxon>Chromadorea</taxon>
        <taxon>Rhabditida</taxon>
        <taxon>Tylenchina</taxon>
        <taxon>Panagrolaimomorpha</taxon>
        <taxon>Panagrolaimoidea</taxon>
        <taxon>Panagrolaimidae</taxon>
        <taxon>Panagrolaimus</taxon>
    </lineage>
</organism>
<accession>A0AC35G638</accession>
<name>A0AC35G638_9BILA</name>
<proteinExistence type="predicted"/>